<feature type="chain" id="PRO_5029806228" evidence="2">
    <location>
        <begin position="26"/>
        <end position="321"/>
    </location>
</feature>
<dbReference type="Proteomes" id="UP000541610">
    <property type="component" value="Unassembled WGS sequence"/>
</dbReference>
<accession>A0A7J6N6N4</accession>
<protein>
    <submittedName>
        <fullName evidence="3">Uncharacterized protein</fullName>
    </submittedName>
</protein>
<reference evidence="3 4" key="1">
    <citation type="submission" date="2020-04" db="EMBL/GenBank/DDBJ databases">
        <title>Perkinsus olseni comparative genomics.</title>
        <authorList>
            <person name="Bogema D.R."/>
        </authorList>
    </citation>
    <scope>NUCLEOTIDE SEQUENCE [LARGE SCALE GENOMIC DNA]</scope>
    <source>
        <strain evidence="3">00978-12</strain>
    </source>
</reference>
<sequence>MRYHRHAASLGLTIILALQTIFIRGQHEPVVVGESENGTRYYIEAWPPLMRRNTEGIRRRTVDGIACAFMRPYLSRNHAKDKREWQKGWQWWVYTVDDVKGSKQYLKPQRREPLQTDPFTGSGFAWCRVQTTGLENVKDLISKDRMYVTENADKPAPYARYFGFNEKGLQATVQFDETSQVRKVRVNAESCETFEYTMLGKAIVGFFYSSKPKAQFGVILEPVDPEKFDGSKESFSRARINTIVGWHGKAGEVYEALSLNSFEPLKSTRSRISRVFKTIRHAASSYRKSRDGLATKLLSGNASEEGGSDDDQCDAMAEKME</sequence>
<name>A0A7J6N6N4_PEROL</name>
<organism evidence="3 4">
    <name type="scientific">Perkinsus olseni</name>
    <name type="common">Perkinsus atlanticus</name>
    <dbReference type="NCBI Taxonomy" id="32597"/>
    <lineage>
        <taxon>Eukaryota</taxon>
        <taxon>Sar</taxon>
        <taxon>Alveolata</taxon>
        <taxon>Perkinsozoa</taxon>
        <taxon>Perkinsea</taxon>
        <taxon>Perkinsida</taxon>
        <taxon>Perkinsidae</taxon>
        <taxon>Perkinsus</taxon>
    </lineage>
</organism>
<keyword evidence="2" id="KW-0732">Signal</keyword>
<feature type="signal peptide" evidence="2">
    <location>
        <begin position="1"/>
        <end position="25"/>
    </location>
</feature>
<evidence type="ECO:0000313" key="3">
    <source>
        <dbReference type="EMBL" id="KAF4679475.1"/>
    </source>
</evidence>
<evidence type="ECO:0000256" key="1">
    <source>
        <dbReference type="SAM" id="MobiDB-lite"/>
    </source>
</evidence>
<evidence type="ECO:0000313" key="4">
    <source>
        <dbReference type="Proteomes" id="UP000541610"/>
    </source>
</evidence>
<gene>
    <name evidence="3" type="ORF">FOZ60_015033</name>
</gene>
<comment type="caution">
    <text evidence="3">The sequence shown here is derived from an EMBL/GenBank/DDBJ whole genome shotgun (WGS) entry which is preliminary data.</text>
</comment>
<dbReference type="EMBL" id="JABANP010000730">
    <property type="protein sequence ID" value="KAF4679475.1"/>
    <property type="molecule type" value="Genomic_DNA"/>
</dbReference>
<evidence type="ECO:0000256" key="2">
    <source>
        <dbReference type="SAM" id="SignalP"/>
    </source>
</evidence>
<proteinExistence type="predicted"/>
<feature type="region of interest" description="Disordered" evidence="1">
    <location>
        <begin position="298"/>
        <end position="321"/>
    </location>
</feature>
<dbReference type="AlphaFoldDB" id="A0A7J6N6N4"/>